<proteinExistence type="predicted"/>
<evidence type="ECO:0000313" key="2">
    <source>
        <dbReference type="EMBL" id="MPC08332.1"/>
    </source>
</evidence>
<evidence type="ECO:0000313" key="3">
    <source>
        <dbReference type="Proteomes" id="UP000324222"/>
    </source>
</evidence>
<dbReference type="EMBL" id="VSRR010000025">
    <property type="protein sequence ID" value="MPC08332.1"/>
    <property type="molecule type" value="Genomic_DNA"/>
</dbReference>
<organism evidence="2 3">
    <name type="scientific">Portunus trituberculatus</name>
    <name type="common">Swimming crab</name>
    <name type="synonym">Neptunus trituberculatus</name>
    <dbReference type="NCBI Taxonomy" id="210409"/>
    <lineage>
        <taxon>Eukaryota</taxon>
        <taxon>Metazoa</taxon>
        <taxon>Ecdysozoa</taxon>
        <taxon>Arthropoda</taxon>
        <taxon>Crustacea</taxon>
        <taxon>Multicrustacea</taxon>
        <taxon>Malacostraca</taxon>
        <taxon>Eumalacostraca</taxon>
        <taxon>Eucarida</taxon>
        <taxon>Decapoda</taxon>
        <taxon>Pleocyemata</taxon>
        <taxon>Brachyura</taxon>
        <taxon>Eubrachyura</taxon>
        <taxon>Portunoidea</taxon>
        <taxon>Portunidae</taxon>
        <taxon>Portuninae</taxon>
        <taxon>Portunus</taxon>
    </lineage>
</organism>
<dbReference type="Proteomes" id="UP000324222">
    <property type="component" value="Unassembled WGS sequence"/>
</dbReference>
<comment type="caution">
    <text evidence="2">The sequence shown here is derived from an EMBL/GenBank/DDBJ whole genome shotgun (WGS) entry which is preliminary data.</text>
</comment>
<protein>
    <submittedName>
        <fullName evidence="2">Uncharacterized protein</fullName>
    </submittedName>
</protein>
<accession>A0A5B7CFD2</accession>
<feature type="compositionally biased region" description="Polar residues" evidence="1">
    <location>
        <begin position="83"/>
        <end position="102"/>
    </location>
</feature>
<sequence>MWSQTNHFQYQGHPSLDLLEKVVLAADILGMKTVAMLDVGAVAQRTANIGSSRQHTRSCCKCDRRIPPPPRSRGATPRRWRSTHNGSERPQISASPVQSPSICQGEPKIMRLTTIF</sequence>
<keyword evidence="3" id="KW-1185">Reference proteome</keyword>
<name>A0A5B7CFD2_PORTR</name>
<feature type="region of interest" description="Disordered" evidence="1">
    <location>
        <begin position="47"/>
        <end position="103"/>
    </location>
</feature>
<dbReference type="AlphaFoldDB" id="A0A5B7CFD2"/>
<gene>
    <name evidence="2" type="ORF">E2C01_000913</name>
</gene>
<reference evidence="2 3" key="1">
    <citation type="submission" date="2019-05" db="EMBL/GenBank/DDBJ databases">
        <title>Another draft genome of Portunus trituberculatus and its Hox gene families provides insights of decapod evolution.</title>
        <authorList>
            <person name="Jeong J.-H."/>
            <person name="Song I."/>
            <person name="Kim S."/>
            <person name="Choi T."/>
            <person name="Kim D."/>
            <person name="Ryu S."/>
            <person name="Kim W."/>
        </authorList>
    </citation>
    <scope>NUCLEOTIDE SEQUENCE [LARGE SCALE GENOMIC DNA]</scope>
    <source>
        <tissue evidence="2">Muscle</tissue>
    </source>
</reference>
<evidence type="ECO:0000256" key="1">
    <source>
        <dbReference type="SAM" id="MobiDB-lite"/>
    </source>
</evidence>